<dbReference type="Proteomes" id="UP000198251">
    <property type="component" value="Chromosome I"/>
</dbReference>
<protein>
    <recommendedName>
        <fullName evidence="3">Excreted virulence factor EspC, type VII ESX diderm</fullName>
    </recommendedName>
</protein>
<accession>A0A1C5GGM2</accession>
<dbReference type="RefSeq" id="WP_231925804.1">
    <property type="nucleotide sequence ID" value="NZ_JBFAAC010000003.1"/>
</dbReference>
<proteinExistence type="predicted"/>
<evidence type="ECO:0000313" key="2">
    <source>
        <dbReference type="Proteomes" id="UP000198251"/>
    </source>
</evidence>
<gene>
    <name evidence="1" type="ORF">GA0070610_5073</name>
</gene>
<dbReference type="EMBL" id="LT607733">
    <property type="protein sequence ID" value="SCG18722.1"/>
    <property type="molecule type" value="Genomic_DNA"/>
</dbReference>
<evidence type="ECO:0008006" key="3">
    <source>
        <dbReference type="Google" id="ProtNLM"/>
    </source>
</evidence>
<sequence length="128" mass="14168">MTYGDAMTGRTTVDLLSLEDFHQKLANRLTEAEKALRKLRTEMQSRPPALGSFADATENSRRYSEIHQSYVDQVDRLRAAVKAAQSATATILANYRTAEERNAANSADIAAALNGVDDALKRKEEPRV</sequence>
<name>A0A1C5GGM2_MICEH</name>
<keyword evidence="2" id="KW-1185">Reference proteome</keyword>
<reference evidence="1 2" key="1">
    <citation type="submission" date="2016-06" db="EMBL/GenBank/DDBJ databases">
        <authorList>
            <person name="Kjaerup R.B."/>
            <person name="Dalgaard T.S."/>
            <person name="Juul-Madsen H.R."/>
        </authorList>
    </citation>
    <scope>NUCLEOTIDE SEQUENCE [LARGE SCALE GENOMIC DNA]</scope>
    <source>
        <strain evidence="1 2">DSM 43913</strain>
    </source>
</reference>
<dbReference type="GeneID" id="95804747"/>
<dbReference type="AlphaFoldDB" id="A0A1C5GGM2"/>
<evidence type="ECO:0000313" key="1">
    <source>
        <dbReference type="EMBL" id="SCG18722.1"/>
    </source>
</evidence>
<organism evidence="1 2">
    <name type="scientific">Micromonospora echinofusca</name>
    <dbReference type="NCBI Taxonomy" id="47858"/>
    <lineage>
        <taxon>Bacteria</taxon>
        <taxon>Bacillati</taxon>
        <taxon>Actinomycetota</taxon>
        <taxon>Actinomycetes</taxon>
        <taxon>Micromonosporales</taxon>
        <taxon>Micromonosporaceae</taxon>
        <taxon>Micromonospora</taxon>
    </lineage>
</organism>